<name>A0A943UZU5_9ACTN</name>
<dbReference type="PROSITE" id="PS50977">
    <property type="entry name" value="HTH_TETR_2"/>
    <property type="match status" value="1"/>
</dbReference>
<evidence type="ECO:0000313" key="8">
    <source>
        <dbReference type="Proteomes" id="UP000727506"/>
    </source>
</evidence>
<reference evidence="7" key="1">
    <citation type="submission" date="2021-02" db="EMBL/GenBank/DDBJ databases">
        <title>Infant gut strain persistence is associated with maternal origin, phylogeny, and functional potential including surface adhesion and iron acquisition.</title>
        <authorList>
            <person name="Lou Y.C."/>
        </authorList>
    </citation>
    <scope>NUCLEOTIDE SEQUENCE</scope>
    <source>
        <strain evidence="7">L2_039_000G1_dasL2_039_000G1_concoct_11</strain>
    </source>
</reference>
<evidence type="ECO:0000256" key="4">
    <source>
        <dbReference type="ARBA" id="ARBA00023163"/>
    </source>
</evidence>
<dbReference type="Pfam" id="PF02909">
    <property type="entry name" value="TetR_C_1"/>
    <property type="match status" value="1"/>
</dbReference>
<dbReference type="InterPro" id="IPR050109">
    <property type="entry name" value="HTH-type_TetR-like_transc_reg"/>
</dbReference>
<dbReference type="PANTHER" id="PTHR30055">
    <property type="entry name" value="HTH-TYPE TRANSCRIPTIONAL REGULATOR RUTR"/>
    <property type="match status" value="1"/>
</dbReference>
<evidence type="ECO:0000256" key="3">
    <source>
        <dbReference type="ARBA" id="ARBA00023125"/>
    </source>
</evidence>
<dbReference type="Gene3D" id="1.10.357.10">
    <property type="entry name" value="Tetracycline Repressor, domain 2"/>
    <property type="match status" value="1"/>
</dbReference>
<evidence type="ECO:0000256" key="2">
    <source>
        <dbReference type="ARBA" id="ARBA00023015"/>
    </source>
</evidence>
<evidence type="ECO:0000256" key="5">
    <source>
        <dbReference type="PROSITE-ProRule" id="PRU00335"/>
    </source>
</evidence>
<keyword evidence="4" id="KW-0804">Transcription</keyword>
<keyword evidence="2" id="KW-0805">Transcription regulation</keyword>
<dbReference type="Proteomes" id="UP000727506">
    <property type="component" value="Unassembled WGS sequence"/>
</dbReference>
<dbReference type="EMBL" id="JAGZSV010000287">
    <property type="protein sequence ID" value="MBS6941738.1"/>
    <property type="molecule type" value="Genomic_DNA"/>
</dbReference>
<dbReference type="GO" id="GO:0046677">
    <property type="term" value="P:response to antibiotic"/>
    <property type="evidence" value="ECO:0007669"/>
    <property type="project" value="InterPro"/>
</dbReference>
<dbReference type="GO" id="GO:0000976">
    <property type="term" value="F:transcription cis-regulatory region binding"/>
    <property type="evidence" value="ECO:0007669"/>
    <property type="project" value="TreeGrafter"/>
</dbReference>
<evidence type="ECO:0000256" key="1">
    <source>
        <dbReference type="ARBA" id="ARBA00022491"/>
    </source>
</evidence>
<organism evidence="7 8">
    <name type="scientific">Slackia piriformis</name>
    <dbReference type="NCBI Taxonomy" id="626934"/>
    <lineage>
        <taxon>Bacteria</taxon>
        <taxon>Bacillati</taxon>
        <taxon>Actinomycetota</taxon>
        <taxon>Coriobacteriia</taxon>
        <taxon>Eggerthellales</taxon>
        <taxon>Eggerthellaceae</taxon>
        <taxon>Slackia</taxon>
    </lineage>
</organism>
<sequence>MTNQPDTAANDPLSQSAILAKGLEIADREGIDKLSIRKIAKELGKTPMALYRHFDSMNDIQQGILALAFQEVDTAPIPGERWDDTIRRTTSSIRRMHLSHSKAKLYLIEAEAWAPGLRDHTEHVQKLHHDQGIPEDILARAWRIVDAFLTGFIISECTSSERHATLSAGEAPSWAPITDAAYSDEAFHDGIEIIIAGIRNLAAPDPCEWETPLA</sequence>
<accession>A0A943UZU5</accession>
<dbReference type="PRINTS" id="PR00400">
    <property type="entry name" value="TETREPRESSOR"/>
</dbReference>
<dbReference type="GO" id="GO:0045892">
    <property type="term" value="P:negative regulation of DNA-templated transcription"/>
    <property type="evidence" value="ECO:0007669"/>
    <property type="project" value="InterPro"/>
</dbReference>
<feature type="DNA-binding region" description="H-T-H motif" evidence="5">
    <location>
        <begin position="35"/>
        <end position="54"/>
    </location>
</feature>
<dbReference type="SUPFAM" id="SSF46689">
    <property type="entry name" value="Homeodomain-like"/>
    <property type="match status" value="1"/>
</dbReference>
<evidence type="ECO:0000313" key="7">
    <source>
        <dbReference type="EMBL" id="MBS6941738.1"/>
    </source>
</evidence>
<dbReference type="InterPro" id="IPR036271">
    <property type="entry name" value="Tet_transcr_reg_TetR-rel_C_sf"/>
</dbReference>
<gene>
    <name evidence="7" type="ORF">KH142_09815</name>
</gene>
<dbReference type="SUPFAM" id="SSF48498">
    <property type="entry name" value="Tetracyclin repressor-like, C-terminal domain"/>
    <property type="match status" value="1"/>
</dbReference>
<feature type="domain" description="HTH tetR-type" evidence="6">
    <location>
        <begin position="12"/>
        <end position="72"/>
    </location>
</feature>
<dbReference type="InterPro" id="IPR003012">
    <property type="entry name" value="Tet_transcr_reg_TetR"/>
</dbReference>
<dbReference type="InterPro" id="IPR004111">
    <property type="entry name" value="Repressor_TetR_C"/>
</dbReference>
<dbReference type="InterPro" id="IPR001647">
    <property type="entry name" value="HTH_TetR"/>
</dbReference>
<dbReference type="PANTHER" id="PTHR30055:SF207">
    <property type="entry name" value="HTH-TYPE TRANSCRIPTIONAL REPRESSOR FATR"/>
    <property type="match status" value="1"/>
</dbReference>
<proteinExistence type="predicted"/>
<protein>
    <submittedName>
        <fullName evidence="7">TetR/AcrR family transcriptional regulator C-terminal domain-containing protein</fullName>
    </submittedName>
</protein>
<evidence type="ECO:0000259" key="6">
    <source>
        <dbReference type="PROSITE" id="PS50977"/>
    </source>
</evidence>
<dbReference type="GO" id="GO:0003700">
    <property type="term" value="F:DNA-binding transcription factor activity"/>
    <property type="evidence" value="ECO:0007669"/>
    <property type="project" value="TreeGrafter"/>
</dbReference>
<keyword evidence="3 5" id="KW-0238">DNA-binding</keyword>
<dbReference type="Gene3D" id="1.10.10.60">
    <property type="entry name" value="Homeodomain-like"/>
    <property type="match status" value="1"/>
</dbReference>
<dbReference type="InterPro" id="IPR009057">
    <property type="entry name" value="Homeodomain-like_sf"/>
</dbReference>
<dbReference type="Pfam" id="PF00440">
    <property type="entry name" value="TetR_N"/>
    <property type="match status" value="1"/>
</dbReference>
<dbReference type="AlphaFoldDB" id="A0A943UZU5"/>
<comment type="caution">
    <text evidence="7">The sequence shown here is derived from an EMBL/GenBank/DDBJ whole genome shotgun (WGS) entry which is preliminary data.</text>
</comment>
<keyword evidence="1" id="KW-0678">Repressor</keyword>